<sequence>MPFRGENVDTLPFDYNLDSTPNDELKMALPAWTPHGIPVTLASSISECSEGLPWFSVFEGAVSSKEKILKGLRTDGTRNGEHLGDTSVCLQLCNTSSGSSTTFGLRSEIAEEAMRARRSIGVIIGHKHPSLQGRDIRLSEGERFALLGIFILTDTWVEWQNDTKLLIAKLEVVSTDAIWWVDPATRERLRHQRRASGEVKSLGGNELQAGEEIRRYKDGPLFCGRLQCPLSNDKKICTALPIERRYHDEYLSSRTNKMDAVPLDCDFVPAVPTQPTKEEVAQMSEQNNNKRPNRLACRNCGQSHGINLPEFTFDELVDSRWLNLQNDTEIPQILVKEEAGIQHTTSSTDMFKTHRFELVDNNIIIIAYPKRRAIEGPDGTRDLFDRAWKAAQKGGIPLQRCRTKAKIEYQLTAWFGCNYGQEYLTRMTTQTTTFASAPDVVNAIRVAITAFSSQILGQDVEFNEMLTIGNYPKWGWAGMMMARATLLAQRSHPCRSAELLP</sequence>
<dbReference type="Proteomes" id="UP001295740">
    <property type="component" value="Unassembled WGS sequence"/>
</dbReference>
<dbReference type="AlphaFoldDB" id="A0AAI8VKW7"/>
<evidence type="ECO:0000313" key="1">
    <source>
        <dbReference type="EMBL" id="CAJ2509715.1"/>
    </source>
</evidence>
<organism evidence="1 2">
    <name type="scientific">Anthostomella pinea</name>
    <dbReference type="NCBI Taxonomy" id="933095"/>
    <lineage>
        <taxon>Eukaryota</taxon>
        <taxon>Fungi</taxon>
        <taxon>Dikarya</taxon>
        <taxon>Ascomycota</taxon>
        <taxon>Pezizomycotina</taxon>
        <taxon>Sordariomycetes</taxon>
        <taxon>Xylariomycetidae</taxon>
        <taxon>Xylariales</taxon>
        <taxon>Xylariaceae</taxon>
        <taxon>Anthostomella</taxon>
    </lineage>
</organism>
<accession>A0AAI8VKW7</accession>
<gene>
    <name evidence="1" type="ORF">KHLLAP_LOCUS10183</name>
</gene>
<proteinExistence type="predicted"/>
<evidence type="ECO:0000313" key="2">
    <source>
        <dbReference type="Proteomes" id="UP001295740"/>
    </source>
</evidence>
<comment type="caution">
    <text evidence="1">The sequence shown here is derived from an EMBL/GenBank/DDBJ whole genome shotgun (WGS) entry which is preliminary data.</text>
</comment>
<dbReference type="EMBL" id="CAUWAG010000013">
    <property type="protein sequence ID" value="CAJ2509715.1"/>
    <property type="molecule type" value="Genomic_DNA"/>
</dbReference>
<keyword evidence="2" id="KW-1185">Reference proteome</keyword>
<protein>
    <submittedName>
        <fullName evidence="1">Uu.00g056150.m01.CDS01</fullName>
    </submittedName>
</protein>
<reference evidence="1" key="1">
    <citation type="submission" date="2023-10" db="EMBL/GenBank/DDBJ databases">
        <authorList>
            <person name="Hackl T."/>
        </authorList>
    </citation>
    <scope>NUCLEOTIDE SEQUENCE</scope>
</reference>
<name>A0AAI8VKW7_9PEZI</name>